<evidence type="ECO:0000313" key="8">
    <source>
        <dbReference type="EMBL" id="MBM7632167.1"/>
    </source>
</evidence>
<dbReference type="Pfam" id="PF13396">
    <property type="entry name" value="PLDc_N"/>
    <property type="match status" value="1"/>
</dbReference>
<reference evidence="8 9" key="1">
    <citation type="submission" date="2021-01" db="EMBL/GenBank/DDBJ databases">
        <title>Genomic Encyclopedia of Type Strains, Phase IV (KMG-IV): sequencing the most valuable type-strain genomes for metagenomic binning, comparative biology and taxonomic classification.</title>
        <authorList>
            <person name="Goeker M."/>
        </authorList>
    </citation>
    <scope>NUCLEOTIDE SEQUENCE [LARGE SCALE GENOMIC DNA]</scope>
    <source>
        <strain evidence="8 9">DSM 25540</strain>
    </source>
</reference>
<dbReference type="Proteomes" id="UP000741863">
    <property type="component" value="Unassembled WGS sequence"/>
</dbReference>
<proteinExistence type="predicted"/>
<comment type="subcellular location">
    <subcellularLocation>
        <location evidence="1">Cell membrane</location>
        <topology evidence="1">Multi-pass membrane protein</topology>
    </subcellularLocation>
</comment>
<evidence type="ECO:0000313" key="9">
    <source>
        <dbReference type="Proteomes" id="UP000741863"/>
    </source>
</evidence>
<keyword evidence="9" id="KW-1185">Reference proteome</keyword>
<feature type="transmembrane region" description="Helical" evidence="6">
    <location>
        <begin position="7"/>
        <end position="25"/>
    </location>
</feature>
<dbReference type="RefSeq" id="WP_042418496.1">
    <property type="nucleotide sequence ID" value="NZ_JAFBEC010000003.1"/>
</dbReference>
<evidence type="ECO:0000256" key="4">
    <source>
        <dbReference type="ARBA" id="ARBA00022989"/>
    </source>
</evidence>
<evidence type="ECO:0000256" key="5">
    <source>
        <dbReference type="ARBA" id="ARBA00023136"/>
    </source>
</evidence>
<keyword evidence="5 6" id="KW-0472">Membrane</keyword>
<evidence type="ECO:0000256" key="3">
    <source>
        <dbReference type="ARBA" id="ARBA00022692"/>
    </source>
</evidence>
<accession>A0ABS2P9S8</accession>
<gene>
    <name evidence="8" type="ORF">JOD17_001260</name>
</gene>
<keyword evidence="2" id="KW-1003">Cell membrane</keyword>
<name>A0ABS2P9S8_9BACL</name>
<evidence type="ECO:0000256" key="6">
    <source>
        <dbReference type="SAM" id="Phobius"/>
    </source>
</evidence>
<feature type="domain" description="Cardiolipin synthase N-terminal" evidence="7">
    <location>
        <begin position="17"/>
        <end position="58"/>
    </location>
</feature>
<dbReference type="EMBL" id="JAFBEC010000003">
    <property type="protein sequence ID" value="MBM7632167.1"/>
    <property type="molecule type" value="Genomic_DNA"/>
</dbReference>
<organism evidence="8 9">
    <name type="scientific">Geomicrobium sediminis</name>
    <dbReference type="NCBI Taxonomy" id="1347788"/>
    <lineage>
        <taxon>Bacteria</taxon>
        <taxon>Bacillati</taxon>
        <taxon>Bacillota</taxon>
        <taxon>Bacilli</taxon>
        <taxon>Bacillales</taxon>
        <taxon>Geomicrobium</taxon>
    </lineage>
</organism>
<evidence type="ECO:0000256" key="1">
    <source>
        <dbReference type="ARBA" id="ARBA00004651"/>
    </source>
</evidence>
<sequence>MPDLFMLVLPLIIIEFILKIIAFIDLYRRESTSLPKWLWALIILFVNTIGPILYLVLGKQRRQIT</sequence>
<keyword evidence="3 6" id="KW-0812">Transmembrane</keyword>
<keyword evidence="4 6" id="KW-1133">Transmembrane helix</keyword>
<feature type="transmembrane region" description="Helical" evidence="6">
    <location>
        <begin position="37"/>
        <end position="57"/>
    </location>
</feature>
<protein>
    <submittedName>
        <fullName evidence="8">Magnesium-transporting ATPase (P-type)</fullName>
    </submittedName>
</protein>
<evidence type="ECO:0000256" key="2">
    <source>
        <dbReference type="ARBA" id="ARBA00022475"/>
    </source>
</evidence>
<comment type="caution">
    <text evidence="8">The sequence shown here is derived from an EMBL/GenBank/DDBJ whole genome shotgun (WGS) entry which is preliminary data.</text>
</comment>
<dbReference type="InterPro" id="IPR027379">
    <property type="entry name" value="CLS_N"/>
</dbReference>
<evidence type="ECO:0000259" key="7">
    <source>
        <dbReference type="Pfam" id="PF13396"/>
    </source>
</evidence>